<evidence type="ECO:0000313" key="3">
    <source>
        <dbReference type="Proteomes" id="UP000027222"/>
    </source>
</evidence>
<protein>
    <recommendedName>
        <fullName evidence="4">ABM domain-containing protein</fullName>
    </recommendedName>
</protein>
<feature type="chain" id="PRO_5001646993" description="ABM domain-containing protein" evidence="1">
    <location>
        <begin position="25"/>
        <end position="143"/>
    </location>
</feature>
<proteinExistence type="predicted"/>
<evidence type="ECO:0000313" key="2">
    <source>
        <dbReference type="EMBL" id="KDR84646.1"/>
    </source>
</evidence>
<gene>
    <name evidence="2" type="ORF">GALMADRAFT_133897</name>
</gene>
<dbReference type="AlphaFoldDB" id="A0A067TN99"/>
<keyword evidence="3" id="KW-1185">Reference proteome</keyword>
<organism evidence="2 3">
    <name type="scientific">Galerina marginata (strain CBS 339.88)</name>
    <dbReference type="NCBI Taxonomy" id="685588"/>
    <lineage>
        <taxon>Eukaryota</taxon>
        <taxon>Fungi</taxon>
        <taxon>Dikarya</taxon>
        <taxon>Basidiomycota</taxon>
        <taxon>Agaricomycotina</taxon>
        <taxon>Agaricomycetes</taxon>
        <taxon>Agaricomycetidae</taxon>
        <taxon>Agaricales</taxon>
        <taxon>Agaricineae</taxon>
        <taxon>Strophariaceae</taxon>
        <taxon>Galerina</taxon>
    </lineage>
</organism>
<keyword evidence="1" id="KW-0732">Signal</keyword>
<dbReference type="Proteomes" id="UP000027222">
    <property type="component" value="Unassembled WGS sequence"/>
</dbReference>
<dbReference type="EMBL" id="KL142368">
    <property type="protein sequence ID" value="KDR84646.1"/>
    <property type="molecule type" value="Genomic_DNA"/>
</dbReference>
<reference evidence="3" key="1">
    <citation type="journal article" date="2014" name="Proc. Natl. Acad. Sci. U.S.A.">
        <title>Extensive sampling of basidiomycete genomes demonstrates inadequacy of the white-rot/brown-rot paradigm for wood decay fungi.</title>
        <authorList>
            <person name="Riley R."/>
            <person name="Salamov A.A."/>
            <person name="Brown D.W."/>
            <person name="Nagy L.G."/>
            <person name="Floudas D."/>
            <person name="Held B.W."/>
            <person name="Levasseur A."/>
            <person name="Lombard V."/>
            <person name="Morin E."/>
            <person name="Otillar R."/>
            <person name="Lindquist E.A."/>
            <person name="Sun H."/>
            <person name="LaButti K.M."/>
            <person name="Schmutz J."/>
            <person name="Jabbour D."/>
            <person name="Luo H."/>
            <person name="Baker S.E."/>
            <person name="Pisabarro A.G."/>
            <person name="Walton J.D."/>
            <person name="Blanchette R.A."/>
            <person name="Henrissat B."/>
            <person name="Martin F."/>
            <person name="Cullen D."/>
            <person name="Hibbett D.S."/>
            <person name="Grigoriev I.V."/>
        </authorList>
    </citation>
    <scope>NUCLEOTIDE SEQUENCE [LARGE SCALE GENOMIC DNA]</scope>
    <source>
        <strain evidence="3">CBS 339.88</strain>
    </source>
</reference>
<evidence type="ECO:0000256" key="1">
    <source>
        <dbReference type="SAM" id="SignalP"/>
    </source>
</evidence>
<evidence type="ECO:0008006" key="4">
    <source>
        <dbReference type="Google" id="ProtNLM"/>
    </source>
</evidence>
<dbReference type="HOGENOM" id="CLU_1992817_0_0_1"/>
<feature type="signal peptide" evidence="1">
    <location>
        <begin position="1"/>
        <end position="24"/>
    </location>
</feature>
<sequence>MLFKIPNILLTLLAVSASVGTASAAPNTFINQKRSIIDPGEPMTCTFLFKPNTPETPLTWDEFDTIIDQAIQQATGGSNTFFLASKNTENADQTYTVNAQFATEHHTAAEIIPIIDSLVGTTLKGLVRNWLVESASCVPSKVV</sequence>
<name>A0A067TN99_GALM3</name>
<accession>A0A067TN99</accession>